<proteinExistence type="predicted"/>
<sequence>MVNSFILFADLKARRYSNSA</sequence>
<gene>
    <name evidence="1" type="primary">BnaC07g03730D</name>
    <name evidence="1" type="ORF">GSBRNA2T00029017001</name>
</gene>
<dbReference type="Proteomes" id="UP000028999">
    <property type="component" value="Unassembled WGS sequence"/>
</dbReference>
<reference evidence="1 2" key="1">
    <citation type="journal article" date="2014" name="Science">
        <title>Plant genetics. Early allopolyploid evolution in the post-Neolithic Brassica napus oilseed genome.</title>
        <authorList>
            <person name="Chalhoub B."/>
            <person name="Denoeud F."/>
            <person name="Liu S."/>
            <person name="Parkin I.A."/>
            <person name="Tang H."/>
            <person name="Wang X."/>
            <person name="Chiquet J."/>
            <person name="Belcram H."/>
            <person name="Tong C."/>
            <person name="Samans B."/>
            <person name="Correa M."/>
            <person name="Da Silva C."/>
            <person name="Just J."/>
            <person name="Falentin C."/>
            <person name="Koh C.S."/>
            <person name="Le Clainche I."/>
            <person name="Bernard M."/>
            <person name="Bento P."/>
            <person name="Noel B."/>
            <person name="Labadie K."/>
            <person name="Alberti A."/>
            <person name="Charles M."/>
            <person name="Arnaud D."/>
            <person name="Guo H."/>
            <person name="Daviaud C."/>
            <person name="Alamery S."/>
            <person name="Jabbari K."/>
            <person name="Zhao M."/>
            <person name="Edger P.P."/>
            <person name="Chelaifa H."/>
            <person name="Tack D."/>
            <person name="Lassalle G."/>
            <person name="Mestiri I."/>
            <person name="Schnel N."/>
            <person name="Le Paslier M.C."/>
            <person name="Fan G."/>
            <person name="Renault V."/>
            <person name="Bayer P.E."/>
            <person name="Golicz A.A."/>
            <person name="Manoli S."/>
            <person name="Lee T.H."/>
            <person name="Thi V.H."/>
            <person name="Chalabi S."/>
            <person name="Hu Q."/>
            <person name="Fan C."/>
            <person name="Tollenaere R."/>
            <person name="Lu Y."/>
            <person name="Battail C."/>
            <person name="Shen J."/>
            <person name="Sidebottom C.H."/>
            <person name="Wang X."/>
            <person name="Canaguier A."/>
            <person name="Chauveau A."/>
            <person name="Berard A."/>
            <person name="Deniot G."/>
            <person name="Guan M."/>
            <person name="Liu Z."/>
            <person name="Sun F."/>
            <person name="Lim Y.P."/>
            <person name="Lyons E."/>
            <person name="Town C.D."/>
            <person name="Bancroft I."/>
            <person name="Wang X."/>
            <person name="Meng J."/>
            <person name="Ma J."/>
            <person name="Pires J.C."/>
            <person name="King G.J."/>
            <person name="Brunel D."/>
            <person name="Delourme R."/>
            <person name="Renard M."/>
            <person name="Aury J.M."/>
            <person name="Adams K.L."/>
            <person name="Batley J."/>
            <person name="Snowdon R.J."/>
            <person name="Tost J."/>
            <person name="Edwards D."/>
            <person name="Zhou Y."/>
            <person name="Hua W."/>
            <person name="Sharpe A.G."/>
            <person name="Paterson A.H."/>
            <person name="Guan C."/>
            <person name="Wincker P."/>
        </authorList>
    </citation>
    <scope>NUCLEOTIDE SEQUENCE [LARGE SCALE GENOMIC DNA]</scope>
    <source>
        <strain evidence="2">cv. Darmor-bzh</strain>
    </source>
</reference>
<dbReference type="PaxDb" id="3708-A0A078GIP0"/>
<evidence type="ECO:0000313" key="2">
    <source>
        <dbReference type="Proteomes" id="UP000028999"/>
    </source>
</evidence>
<dbReference type="EMBL" id="LK032169">
    <property type="protein sequence ID" value="CDY25134.1"/>
    <property type="molecule type" value="Genomic_DNA"/>
</dbReference>
<name>A0A078GIP0_BRANA</name>
<evidence type="ECO:0000313" key="1">
    <source>
        <dbReference type="EMBL" id="CDY25134.1"/>
    </source>
</evidence>
<protein>
    <submittedName>
        <fullName evidence="1">BnaC07g03730D protein</fullName>
    </submittedName>
</protein>
<keyword evidence="2" id="KW-1185">Reference proteome</keyword>
<dbReference type="AlphaFoldDB" id="A0A078GIP0"/>
<accession>A0A078GIP0</accession>
<organism evidence="1 2">
    <name type="scientific">Brassica napus</name>
    <name type="common">Rape</name>
    <dbReference type="NCBI Taxonomy" id="3708"/>
    <lineage>
        <taxon>Eukaryota</taxon>
        <taxon>Viridiplantae</taxon>
        <taxon>Streptophyta</taxon>
        <taxon>Embryophyta</taxon>
        <taxon>Tracheophyta</taxon>
        <taxon>Spermatophyta</taxon>
        <taxon>Magnoliopsida</taxon>
        <taxon>eudicotyledons</taxon>
        <taxon>Gunneridae</taxon>
        <taxon>Pentapetalae</taxon>
        <taxon>rosids</taxon>
        <taxon>malvids</taxon>
        <taxon>Brassicales</taxon>
        <taxon>Brassicaceae</taxon>
        <taxon>Brassiceae</taxon>
        <taxon>Brassica</taxon>
    </lineage>
</organism>